<dbReference type="EMBL" id="VICF01000002">
    <property type="protein sequence ID" value="TQC75596.1"/>
    <property type="molecule type" value="Genomic_DNA"/>
</dbReference>
<keyword evidence="8" id="KW-1185">Reference proteome</keyword>
<feature type="domain" description="Core-binding (CB)" evidence="6">
    <location>
        <begin position="80"/>
        <end position="175"/>
    </location>
</feature>
<dbReference type="InterPro" id="IPR022000">
    <property type="entry name" value="Min27-like_integrase_DNA_bind"/>
</dbReference>
<gene>
    <name evidence="7" type="ORF">FK492_06655</name>
</gene>
<name>A0ABY2ZZM4_9GAMM</name>
<dbReference type="InterPro" id="IPR013762">
    <property type="entry name" value="Integrase-like_cat_sf"/>
</dbReference>
<feature type="domain" description="Tyr recombinase" evidence="5">
    <location>
        <begin position="196"/>
        <end position="406"/>
    </location>
</feature>
<reference evidence="7 8" key="1">
    <citation type="submission" date="2019-06" db="EMBL/GenBank/DDBJ databases">
        <title>Pantoea dispersa Assembly.</title>
        <authorList>
            <person name="Wang J."/>
        </authorList>
    </citation>
    <scope>NUCLEOTIDE SEQUENCE [LARGE SCALE GENOMIC DNA]</scope>
    <source>
        <strain evidence="8">bio</strain>
    </source>
</reference>
<dbReference type="InterPro" id="IPR011010">
    <property type="entry name" value="DNA_brk_join_enz"/>
</dbReference>
<evidence type="ECO:0000256" key="3">
    <source>
        <dbReference type="ARBA" id="ARBA00023172"/>
    </source>
</evidence>
<dbReference type="PROSITE" id="PS51900">
    <property type="entry name" value="CB"/>
    <property type="match status" value="1"/>
</dbReference>
<evidence type="ECO:0000259" key="5">
    <source>
        <dbReference type="PROSITE" id="PS51898"/>
    </source>
</evidence>
<dbReference type="InterPro" id="IPR044068">
    <property type="entry name" value="CB"/>
</dbReference>
<proteinExistence type="predicted"/>
<dbReference type="Gene3D" id="1.10.443.10">
    <property type="entry name" value="Intergrase catalytic core"/>
    <property type="match status" value="1"/>
</dbReference>
<keyword evidence="3" id="KW-0233">DNA recombination</keyword>
<organism evidence="7 8">
    <name type="scientific">Pantoea dispersa</name>
    <dbReference type="NCBI Taxonomy" id="59814"/>
    <lineage>
        <taxon>Bacteria</taxon>
        <taxon>Pseudomonadati</taxon>
        <taxon>Pseudomonadota</taxon>
        <taxon>Gammaproteobacteria</taxon>
        <taxon>Enterobacterales</taxon>
        <taxon>Erwiniaceae</taxon>
        <taxon>Pantoea</taxon>
    </lineage>
</organism>
<evidence type="ECO:0000259" key="6">
    <source>
        <dbReference type="PROSITE" id="PS51900"/>
    </source>
</evidence>
<keyword evidence="1" id="KW-0229">DNA integration</keyword>
<dbReference type="Pfam" id="PF00589">
    <property type="entry name" value="Phage_integrase"/>
    <property type="match status" value="1"/>
</dbReference>
<dbReference type="CDD" id="cd01189">
    <property type="entry name" value="INT_ICEBs1_C_like"/>
    <property type="match status" value="1"/>
</dbReference>
<dbReference type="RefSeq" id="WP_141495759.1">
    <property type="nucleotide sequence ID" value="NZ_VICF01000002.1"/>
</dbReference>
<dbReference type="Proteomes" id="UP000319715">
    <property type="component" value="Unassembled WGS sequence"/>
</dbReference>
<accession>A0ABY2ZZM4</accession>
<dbReference type="InterPro" id="IPR050090">
    <property type="entry name" value="Tyrosine_recombinase_XerCD"/>
</dbReference>
<evidence type="ECO:0000313" key="7">
    <source>
        <dbReference type="EMBL" id="TQC75596.1"/>
    </source>
</evidence>
<protein>
    <submittedName>
        <fullName evidence="7">Site-specific integrase</fullName>
    </submittedName>
</protein>
<dbReference type="Gene3D" id="1.10.150.130">
    <property type="match status" value="1"/>
</dbReference>
<comment type="caution">
    <text evidence="7">The sequence shown here is derived from an EMBL/GenBank/DDBJ whole genome shotgun (WGS) entry which is preliminary data.</text>
</comment>
<dbReference type="PANTHER" id="PTHR30349:SF36">
    <property type="entry name" value="PROPHAGE INTEGRASE INTR-RELATED"/>
    <property type="match status" value="1"/>
</dbReference>
<evidence type="ECO:0000256" key="4">
    <source>
        <dbReference type="PROSITE-ProRule" id="PRU01248"/>
    </source>
</evidence>
<dbReference type="PANTHER" id="PTHR30349">
    <property type="entry name" value="PHAGE INTEGRASE-RELATED"/>
    <property type="match status" value="1"/>
</dbReference>
<dbReference type="PROSITE" id="PS51898">
    <property type="entry name" value="TYR_RECOMBINASE"/>
    <property type="match status" value="1"/>
</dbReference>
<evidence type="ECO:0000256" key="1">
    <source>
        <dbReference type="ARBA" id="ARBA00022908"/>
    </source>
</evidence>
<evidence type="ECO:0000313" key="8">
    <source>
        <dbReference type="Proteomes" id="UP000319715"/>
    </source>
</evidence>
<dbReference type="Pfam" id="PF12167">
    <property type="entry name" value="Arm-DNA-bind_2"/>
    <property type="match status" value="1"/>
</dbReference>
<dbReference type="InterPro" id="IPR010998">
    <property type="entry name" value="Integrase_recombinase_N"/>
</dbReference>
<dbReference type="InterPro" id="IPR002104">
    <property type="entry name" value="Integrase_catalytic"/>
</dbReference>
<evidence type="ECO:0000256" key="2">
    <source>
        <dbReference type="ARBA" id="ARBA00023125"/>
    </source>
</evidence>
<keyword evidence="2 4" id="KW-0238">DNA-binding</keyword>
<sequence>MASYPTGVENHGGFLRIWFIYQGKRVRESLGVPDTPRNRKMAGELRTTVCYAIKTGNFDYSKQFPDSRNVFKFGGNRKPVTLSELSKKWMELKEMELSVNAISNYRASFRSVFEVLDGDRLANSVTQEDILVARKQLMEGWQRPRGRTHTPKAGRKATTVNGYMLRLYSMFDFGVFNGYLEKNPFQGISPLKQSRPDPDPLTKEEYQRILNCCPTEQMRNMICFAVNTGLRHGELNALAWEDVDTVNWTVKVTRGEALANHFAPPKTEAGVRTIQLTQPAIEALKNQMPLTRMGIQHEVKINLRQNGETRKDLCTFIFSPHLTAKNGKVTHWYVNGSLNKAWAIILRKAGVRHRKAYETRHTYACWALSAGANPSFIANQMGHVSAQMIYTVYGKWMKENNLDQMTIMNAGFGRNTPYMPHNKTA</sequence>
<dbReference type="SUPFAM" id="SSF56349">
    <property type="entry name" value="DNA breaking-rejoining enzymes"/>
    <property type="match status" value="1"/>
</dbReference>